<gene>
    <name evidence="1" type="ORF">pgond44_14683</name>
</gene>
<dbReference type="AlphaFoldDB" id="N1WRM5"/>
<organism evidence="1 2">
    <name type="scientific">Psychroflexus gondwanensis ACAM 44</name>
    <dbReference type="NCBI Taxonomy" id="1189619"/>
    <lineage>
        <taxon>Bacteria</taxon>
        <taxon>Pseudomonadati</taxon>
        <taxon>Bacteroidota</taxon>
        <taxon>Flavobacteriia</taxon>
        <taxon>Flavobacteriales</taxon>
        <taxon>Flavobacteriaceae</taxon>
        <taxon>Psychroflexus</taxon>
    </lineage>
</organism>
<name>N1WRM5_9FLAO</name>
<comment type="caution">
    <text evidence="1">The sequence shown here is derived from an EMBL/GenBank/DDBJ whole genome shotgun (WGS) entry which is preliminary data.</text>
</comment>
<sequence length="193" mass="22911">MKMKLILILLFIINPLSDNYLLIAESEINEKIEDKLTKNDQYFDKKLESFFKNYVTSNQIAVQNAEDGLIYHEYLEFLLHNGAGLNKIDENKQTKEIREELEIIDLNNESGIKNLFYKIVSPVVQKFKEELSKEEYEDELILEISKNKPSQYDNIDIALLINWLVHKYDPNDFNRPFLKKFVILFIFIQLELN</sequence>
<protein>
    <submittedName>
        <fullName evidence="1">Uncharacterized protein</fullName>
    </submittedName>
</protein>
<dbReference type="STRING" id="1189619.pgond44_14683"/>
<evidence type="ECO:0000313" key="2">
    <source>
        <dbReference type="Proteomes" id="UP000012317"/>
    </source>
</evidence>
<keyword evidence="2" id="KW-1185">Reference proteome</keyword>
<evidence type="ECO:0000313" key="1">
    <source>
        <dbReference type="EMBL" id="EMY79887.1"/>
    </source>
</evidence>
<reference evidence="1 2" key="1">
    <citation type="journal article" date="2014" name="Genome Biol. Evol.">
        <title>Extensive gene acquisition in the extremely psychrophilic bacterial species Psychroflexus torquis and the link to sea-ice ecosystem specialism.</title>
        <authorList>
            <person name="Feng S."/>
            <person name="Powell S.M."/>
            <person name="Wilson R."/>
            <person name="Bowman J.P."/>
        </authorList>
    </citation>
    <scope>NUCLEOTIDE SEQUENCE [LARGE SCALE GENOMIC DNA]</scope>
    <source>
        <strain evidence="1 2">ACAM 44</strain>
    </source>
</reference>
<dbReference type="Proteomes" id="UP000012317">
    <property type="component" value="Unassembled WGS sequence"/>
</dbReference>
<proteinExistence type="predicted"/>
<dbReference type="EMBL" id="APLF01000030">
    <property type="protein sequence ID" value="EMY79887.1"/>
    <property type="molecule type" value="Genomic_DNA"/>
</dbReference>
<accession>N1WRM5</accession>